<accession>K0BC46</accession>
<dbReference type="KEGG" id="nir:NSED_03945"/>
<sequence>MKNEFLTIMLVAVSGIFTLFVISIQPTPVSYADSIFDSCYDDDECTIDMLYELSRNNSTQTVFLTLDELIDLYVDADFYCHPSAHHIGEFLYGYVNRDLSKASELSDHRCAAGIMHGLLENTIQIENMLDGTPIESVDIKKSCEIVSDALGDNAKSECVHGMGHSLIKIYNYNTTQALERCNEFDNWNEIYMCNGGLFMQNMGEYAENRGGDFDKSDMYYPCNQINGTKNSEAATLCYRYQANYFLVHANYDLQTAYSFCSGIPDPKYIPICYKGVAAHLTKDNFDVVDKTILMCNSTPPKYQEQCVIGAIESLTRFVSDEKADQFCQKLDGDLQKTCLARMNSLFDSRFG</sequence>
<dbReference type="OrthoDB" id="3044at2157"/>
<evidence type="ECO:0000313" key="2">
    <source>
        <dbReference type="Proteomes" id="UP000006100"/>
    </source>
</evidence>
<dbReference type="Proteomes" id="UP000006100">
    <property type="component" value="Chromosome"/>
</dbReference>
<dbReference type="STRING" id="1229909.NSED_03945"/>
<proteinExistence type="predicted"/>
<gene>
    <name evidence="1" type="ORF">NSED_03945</name>
</gene>
<dbReference type="AlphaFoldDB" id="K0BC46"/>
<name>K0BC46_9ARCH</name>
<dbReference type="HOGENOM" id="CLU_788949_0_0_2"/>
<dbReference type="GeneID" id="13697807"/>
<reference evidence="1 2" key="1">
    <citation type="journal article" date="2012" name="J. Bacteriol.">
        <title>Draft Genome Sequence of an Ammonia-Oxidizing Archaeon, "Candidatus Nitrosopumilus sediminis" AR2, from Svalbard in the Arctic Circle.</title>
        <authorList>
            <person name="Park S.J."/>
            <person name="Kim J.G."/>
            <person name="Jung M.Y."/>
            <person name="Kim S.J."/>
            <person name="Cha I.T."/>
            <person name="Ghai R."/>
            <person name="Martin-Cuadrado A.B."/>
            <person name="Rodriguez-Valera F."/>
            <person name="Rhee S.K."/>
        </authorList>
    </citation>
    <scope>NUCLEOTIDE SEQUENCE [LARGE SCALE GENOMIC DNA]</scope>
    <source>
        <strain evidence="1 2">AR2</strain>
    </source>
</reference>
<keyword evidence="2" id="KW-1185">Reference proteome</keyword>
<dbReference type="RefSeq" id="WP_014964967.1">
    <property type="nucleotide sequence ID" value="NC_018656.1"/>
</dbReference>
<dbReference type="PATRIC" id="fig|1229909.8.peg.853"/>
<dbReference type="EMBL" id="CP003843">
    <property type="protein sequence ID" value="AFS82595.1"/>
    <property type="molecule type" value="Genomic_DNA"/>
</dbReference>
<protein>
    <submittedName>
        <fullName evidence="1">Uncharacterized protein</fullName>
    </submittedName>
</protein>
<evidence type="ECO:0000313" key="1">
    <source>
        <dbReference type="EMBL" id="AFS82595.1"/>
    </source>
</evidence>
<organism evidence="1 2">
    <name type="scientific">Candidatus Nitrosopumilus sediminis</name>
    <dbReference type="NCBI Taxonomy" id="1229909"/>
    <lineage>
        <taxon>Archaea</taxon>
        <taxon>Nitrososphaerota</taxon>
        <taxon>Nitrososphaeria</taxon>
        <taxon>Nitrosopumilales</taxon>
        <taxon>Nitrosopumilaceae</taxon>
        <taxon>Nitrosopumilus</taxon>
    </lineage>
</organism>